<organism evidence="5 6">
    <name type="scientific">Desulfobacter postgatei 2ac9</name>
    <dbReference type="NCBI Taxonomy" id="879212"/>
    <lineage>
        <taxon>Bacteria</taxon>
        <taxon>Pseudomonadati</taxon>
        <taxon>Thermodesulfobacteriota</taxon>
        <taxon>Desulfobacteria</taxon>
        <taxon>Desulfobacterales</taxon>
        <taxon>Desulfobacteraceae</taxon>
        <taxon>Desulfobacter</taxon>
    </lineage>
</organism>
<dbReference type="eggNOG" id="COG1181">
    <property type="taxonomic scope" value="Bacteria"/>
</dbReference>
<dbReference type="InterPro" id="IPR011761">
    <property type="entry name" value="ATP-grasp"/>
</dbReference>
<dbReference type="AlphaFoldDB" id="I5B678"/>
<dbReference type="InterPro" id="IPR011095">
    <property type="entry name" value="Dala_Dala_lig_C"/>
</dbReference>
<dbReference type="GO" id="GO:0005524">
    <property type="term" value="F:ATP binding"/>
    <property type="evidence" value="ECO:0007669"/>
    <property type="project" value="UniProtKB-UniRule"/>
</dbReference>
<dbReference type="STRING" id="879212.DespoDRAFT_03204"/>
<dbReference type="SUPFAM" id="SSF56059">
    <property type="entry name" value="Glutathione synthetase ATP-binding domain-like"/>
    <property type="match status" value="1"/>
</dbReference>
<dbReference type="HOGENOM" id="CLU_039268_2_1_7"/>
<evidence type="ECO:0000256" key="3">
    <source>
        <dbReference type="PROSITE-ProRule" id="PRU00409"/>
    </source>
</evidence>
<keyword evidence="2 5" id="KW-0436">Ligase</keyword>
<dbReference type="Gene3D" id="3.30.470.20">
    <property type="entry name" value="ATP-grasp fold, B domain"/>
    <property type="match status" value="1"/>
</dbReference>
<dbReference type="Gene3D" id="3.40.50.20">
    <property type="match status" value="1"/>
</dbReference>
<gene>
    <name evidence="5" type="ORF">DespoDRAFT_03204</name>
</gene>
<dbReference type="PANTHER" id="PTHR23132:SF23">
    <property type="entry name" value="D-ALANINE--D-ALANINE LIGASE B"/>
    <property type="match status" value="1"/>
</dbReference>
<dbReference type="EMBL" id="CM001488">
    <property type="protein sequence ID" value="EIM64991.1"/>
    <property type="molecule type" value="Genomic_DNA"/>
</dbReference>
<keyword evidence="6" id="KW-1185">Reference proteome</keyword>
<keyword evidence="3" id="KW-0067">ATP-binding</keyword>
<dbReference type="Pfam" id="PF07478">
    <property type="entry name" value="Dala_Dala_lig_C"/>
    <property type="match status" value="1"/>
</dbReference>
<comment type="similarity">
    <text evidence="1">Belongs to the D-alanine--D-alanine ligase family.</text>
</comment>
<dbReference type="PROSITE" id="PS50975">
    <property type="entry name" value="ATP_GRASP"/>
    <property type="match status" value="1"/>
</dbReference>
<accession>I5B678</accession>
<proteinExistence type="inferred from homology"/>
<dbReference type="OrthoDB" id="9813261at2"/>
<name>I5B678_9BACT</name>
<reference evidence="5 6" key="2">
    <citation type="submission" date="2012-02" db="EMBL/GenBank/DDBJ databases">
        <title>Improved High-Quality Draft sequence of Desulfobacter postgatei 2ac9.</title>
        <authorList>
            <consortium name="US DOE Joint Genome Institute"/>
            <person name="Lucas S."/>
            <person name="Han J."/>
            <person name="Lapidus A."/>
            <person name="Cheng J.-F."/>
            <person name="Goodwin L."/>
            <person name="Pitluck S."/>
            <person name="Peters L."/>
            <person name="Ovchinnikova G."/>
            <person name="Held B."/>
            <person name="Detter J.C."/>
            <person name="Han C."/>
            <person name="Tapia R."/>
            <person name="Land M."/>
            <person name="Hauser L."/>
            <person name="Kyrpides N."/>
            <person name="Ivanova N."/>
            <person name="Pagani I."/>
            <person name="Orellana R."/>
            <person name="Lovley D."/>
            <person name="Woyke T."/>
        </authorList>
    </citation>
    <scope>NUCLEOTIDE SEQUENCE [LARGE SCALE GENOMIC DNA]</scope>
    <source>
        <strain evidence="5 6">2ac9</strain>
    </source>
</reference>
<evidence type="ECO:0000256" key="2">
    <source>
        <dbReference type="ARBA" id="ARBA00022598"/>
    </source>
</evidence>
<feature type="domain" description="ATP-grasp" evidence="4">
    <location>
        <begin position="113"/>
        <end position="319"/>
    </location>
</feature>
<protein>
    <submittedName>
        <fullName evidence="5">ATP-grasp enzyme, D-alanine-D-alanine ligase</fullName>
    </submittedName>
</protein>
<dbReference type="GO" id="GO:0046872">
    <property type="term" value="F:metal ion binding"/>
    <property type="evidence" value="ECO:0007669"/>
    <property type="project" value="InterPro"/>
</dbReference>
<evidence type="ECO:0000259" key="4">
    <source>
        <dbReference type="PROSITE" id="PS50975"/>
    </source>
</evidence>
<reference evidence="5 6" key="1">
    <citation type="submission" date="2011-09" db="EMBL/GenBank/DDBJ databases">
        <authorList>
            <consortium name="US DOE Joint Genome Institute (JGI-PGF)"/>
            <person name="Lucas S."/>
            <person name="Han J."/>
            <person name="Lapidus A."/>
            <person name="Cheng J.-F."/>
            <person name="Goodwin L."/>
            <person name="Pitluck S."/>
            <person name="Peters L."/>
            <person name="Land M.L."/>
            <person name="Hauser L."/>
            <person name="Orellana R."/>
            <person name="Lovley D."/>
            <person name="Woyke T.J."/>
        </authorList>
    </citation>
    <scope>NUCLEOTIDE SEQUENCE [LARGE SCALE GENOMIC DNA]</scope>
    <source>
        <strain evidence="5 6">2ac9</strain>
    </source>
</reference>
<dbReference type="PANTHER" id="PTHR23132">
    <property type="entry name" value="D-ALANINE--D-ALANINE LIGASE"/>
    <property type="match status" value="1"/>
</dbReference>
<keyword evidence="3" id="KW-0547">Nucleotide-binding</keyword>
<evidence type="ECO:0000313" key="5">
    <source>
        <dbReference type="EMBL" id="EIM64991.1"/>
    </source>
</evidence>
<evidence type="ECO:0000256" key="1">
    <source>
        <dbReference type="ARBA" id="ARBA00010871"/>
    </source>
</evidence>
<sequence>MKIGMTYDLRQEYLDMGYNELETAELDVVETIEAIEGVLLELGHVPVRIGHAKALMKALVKGETWDLVFNIAEGLKGAAREAQVPAILDVYGIPYTFSDPVVMGLCLNKALTKQIIRDAGLATSPFVVVNGALPQPIPFTPPFFAKPVAEGTGMGITEKSIIEDSGVLAGICRDLIRQFHQPVLVEQFLPGREFTVGVTGTGPDARIMGTMEIVFTEAAKGQTYSLENKENWKGRVALHPMAAKEDPLIREVERLAFDSWNALGCRDGGRIDIRCDLEGKPSFIEVNPLAGLRPEYSDLPILCDYFGTSYVRLIECILNSACRRMGGGVGK</sequence>
<evidence type="ECO:0000313" key="6">
    <source>
        <dbReference type="Proteomes" id="UP000005778"/>
    </source>
</evidence>
<dbReference type="GO" id="GO:0008716">
    <property type="term" value="F:D-alanine-D-alanine ligase activity"/>
    <property type="evidence" value="ECO:0007669"/>
    <property type="project" value="InterPro"/>
</dbReference>
<dbReference type="Proteomes" id="UP000005778">
    <property type="component" value="Chromosome"/>
</dbReference>
<dbReference type="RefSeq" id="WP_004074729.1">
    <property type="nucleotide sequence ID" value="NZ_CM001488.1"/>
</dbReference>